<evidence type="ECO:0000313" key="1">
    <source>
        <dbReference type="EMBL" id="APR05802.1"/>
    </source>
</evidence>
<organism evidence="1 2">
    <name type="scientific">Thauera chlorobenzoica</name>
    <dbReference type="NCBI Taxonomy" id="96773"/>
    <lineage>
        <taxon>Bacteria</taxon>
        <taxon>Pseudomonadati</taxon>
        <taxon>Pseudomonadota</taxon>
        <taxon>Betaproteobacteria</taxon>
        <taxon>Rhodocyclales</taxon>
        <taxon>Zoogloeaceae</taxon>
        <taxon>Thauera</taxon>
    </lineage>
</organism>
<name>A0A1H5VGH6_9RHOO</name>
<protein>
    <submittedName>
        <fullName evidence="1">DUF1850 domain-containing protein</fullName>
    </submittedName>
</protein>
<dbReference type="Proteomes" id="UP000185739">
    <property type="component" value="Chromosome"/>
</dbReference>
<gene>
    <name evidence="1" type="ORF">Tchl_2987</name>
</gene>
<dbReference type="RefSeq" id="WP_232311602.1">
    <property type="nucleotide sequence ID" value="NZ_CP018839.1"/>
</dbReference>
<keyword evidence="2" id="KW-1185">Reference proteome</keyword>
<dbReference type="EMBL" id="CP018839">
    <property type="protein sequence ID" value="APR05802.1"/>
    <property type="molecule type" value="Genomic_DNA"/>
</dbReference>
<evidence type="ECO:0000313" key="2">
    <source>
        <dbReference type="Proteomes" id="UP000185739"/>
    </source>
</evidence>
<reference evidence="1 2" key="1">
    <citation type="submission" date="2016-12" db="EMBL/GenBank/DDBJ databases">
        <title>Complete genome sequence of Thauera chlorobenzoica, a Betaproteobacterium degrading haloaromatics anaerobically to CO2 and halides.</title>
        <authorList>
            <person name="Goris T."/>
            <person name="Mergelsberg M."/>
            <person name="Boll M."/>
        </authorList>
    </citation>
    <scope>NUCLEOTIDE SEQUENCE [LARGE SCALE GENOMIC DNA]</scope>
    <source>
        <strain evidence="1 2">3CB1</strain>
    </source>
</reference>
<dbReference type="STRING" id="96773.Tchl_2987"/>
<accession>A0A1H5VGH6</accession>
<dbReference type="Pfam" id="PF08905">
    <property type="entry name" value="DUF1850"/>
    <property type="match status" value="1"/>
</dbReference>
<proteinExistence type="predicted"/>
<sequence>MIGACLATSVASVALAVNAFTLAWTHSIEKVRWEERWRVEAAALVLEAVRVRGFGAGMEPPAGAVLRDGVWEWRPGSRHAVLRLTRSGYTADYEWCTGEAAQGGEPACVPLSAILPADGGVTELRPCTMAPEAPTPVPEPVLRPAARNP</sequence>
<dbReference type="AlphaFoldDB" id="A0A1H5VGH6"/>
<dbReference type="InterPro" id="IPR015001">
    <property type="entry name" value="DUF1850"/>
</dbReference>
<dbReference type="KEGG" id="tcl:Tchl_2987"/>